<accession>A0A074VA02</accession>
<proteinExistence type="predicted"/>
<reference evidence="1 2" key="1">
    <citation type="journal article" date="2014" name="BMC Genomics">
        <title>Genome sequencing of four Aureobasidium pullulans varieties: biotechnological potential, stress tolerance, and description of new species.</title>
        <authorList>
            <person name="Gostin Ar C."/>
            <person name="Ohm R.A."/>
            <person name="Kogej T."/>
            <person name="Sonjak S."/>
            <person name="Turk M."/>
            <person name="Zajc J."/>
            <person name="Zalar P."/>
            <person name="Grube M."/>
            <person name="Sun H."/>
            <person name="Han J."/>
            <person name="Sharma A."/>
            <person name="Chiniquy J."/>
            <person name="Ngan C.Y."/>
            <person name="Lipzen A."/>
            <person name="Barry K."/>
            <person name="Grigoriev I.V."/>
            <person name="Gunde-Cimerman N."/>
        </authorList>
    </citation>
    <scope>NUCLEOTIDE SEQUENCE [LARGE SCALE GENOMIC DNA]</scope>
    <source>
        <strain evidence="1 2">CBS 110374</strain>
    </source>
</reference>
<dbReference type="Proteomes" id="UP000030672">
    <property type="component" value="Unassembled WGS sequence"/>
</dbReference>
<evidence type="ECO:0000313" key="1">
    <source>
        <dbReference type="EMBL" id="KEQ57465.1"/>
    </source>
</evidence>
<protein>
    <submittedName>
        <fullName evidence="1">Uncharacterized protein</fullName>
    </submittedName>
</protein>
<dbReference type="EMBL" id="KL584947">
    <property type="protein sequence ID" value="KEQ57465.1"/>
    <property type="molecule type" value="Genomic_DNA"/>
</dbReference>
<dbReference type="GeneID" id="63922422"/>
<name>A0A074VA02_AURM1</name>
<organism evidence="1 2">
    <name type="scientific">Aureobasidium melanogenum (strain CBS 110374)</name>
    <name type="common">Aureobasidium pullulans var. melanogenum</name>
    <dbReference type="NCBI Taxonomy" id="1043003"/>
    <lineage>
        <taxon>Eukaryota</taxon>
        <taxon>Fungi</taxon>
        <taxon>Dikarya</taxon>
        <taxon>Ascomycota</taxon>
        <taxon>Pezizomycotina</taxon>
        <taxon>Dothideomycetes</taxon>
        <taxon>Dothideomycetidae</taxon>
        <taxon>Dothideales</taxon>
        <taxon>Saccotheciaceae</taxon>
        <taxon>Aureobasidium</taxon>
    </lineage>
</organism>
<keyword evidence="2" id="KW-1185">Reference proteome</keyword>
<dbReference type="AlphaFoldDB" id="A0A074VA02"/>
<evidence type="ECO:0000313" key="2">
    <source>
        <dbReference type="Proteomes" id="UP000030672"/>
    </source>
</evidence>
<gene>
    <name evidence="1" type="ORF">M437DRAFT_89415</name>
</gene>
<dbReference type="RefSeq" id="XP_040874489.1">
    <property type="nucleotide sequence ID" value="XM_041029049.1"/>
</dbReference>
<sequence length="72" mass="8102">MSDLPDHMHEGRLLSRAFACQNQLMEDSLGQTTPWVVELAPDKRILSVSESDDDLVFAISDALPSEKLRLFD</sequence>
<dbReference type="HOGENOM" id="CLU_2721803_0_0_1"/>